<comment type="caution">
    <text evidence="2">The sequence shown here is derived from an EMBL/GenBank/DDBJ whole genome shotgun (WGS) entry which is preliminary data.</text>
</comment>
<dbReference type="Pfam" id="PF03583">
    <property type="entry name" value="LIP"/>
    <property type="match status" value="1"/>
</dbReference>
<dbReference type="Proteomes" id="UP000471120">
    <property type="component" value="Unassembled WGS sequence"/>
</dbReference>
<keyword evidence="1" id="KW-0732">Signal</keyword>
<feature type="chain" id="PRO_5026930329" evidence="1">
    <location>
        <begin position="34"/>
        <end position="434"/>
    </location>
</feature>
<dbReference type="InterPro" id="IPR006311">
    <property type="entry name" value="TAT_signal"/>
</dbReference>
<protein>
    <submittedName>
        <fullName evidence="2">Lipase</fullName>
    </submittedName>
</protein>
<dbReference type="PIRSF" id="PIRSF029171">
    <property type="entry name" value="Esterase_LipA"/>
    <property type="match status" value="1"/>
</dbReference>
<sequence>MFTRRRFVTRGRITVALAAAVVATLAGAVPAAAQGPVSFYETPAETSAAEPGTILRTEPGRIAVSVPTPDGAFPATATKLLYRSTGARDVANAVSGTYLEPSLAWRGDGPRPLVAFAPGTQGQGDQCAPSRQLEQLVTYTPPLDVFTEYEILSIGALLSQGIAVVVTDYDGLGTEGIHTYVNREAGGHAVLDAARAARVLPGTSLTDDSPVGLWGYSQGGGAAASAAELAPTYAPELTLAGTYAGAPPADLEATLRQIDGTFLTGAIGYTVNGLAQAYPEYADTIDAVFSDAGKAMLADVAGQCVAETGLRYGFRSTAEFMQSGEPLDVVLSGLPDVQALLAEQRIGTALPDSPVLIQHGTQDDIVPFGQGRQLAVDWCEQGADVQFSVNPAPPILPGAAVGHVVPLLGGLPEAVAYLNDRFDGVPAPNNCGAF</sequence>
<dbReference type="PANTHER" id="PTHR34853">
    <property type="match status" value="1"/>
</dbReference>
<dbReference type="Gene3D" id="3.40.50.1820">
    <property type="entry name" value="alpha/beta hydrolase"/>
    <property type="match status" value="1"/>
</dbReference>
<gene>
    <name evidence="2" type="ORF">DW322_20380</name>
</gene>
<dbReference type="SUPFAM" id="SSF53474">
    <property type="entry name" value="alpha/beta-Hydrolases"/>
    <property type="match status" value="1"/>
</dbReference>
<dbReference type="RefSeq" id="WP_010839437.1">
    <property type="nucleotide sequence ID" value="NZ_QRCM01000001.1"/>
</dbReference>
<dbReference type="InterPro" id="IPR029058">
    <property type="entry name" value="AB_hydrolase_fold"/>
</dbReference>
<evidence type="ECO:0000313" key="3">
    <source>
        <dbReference type="Proteomes" id="UP000471120"/>
    </source>
</evidence>
<dbReference type="PANTHER" id="PTHR34853:SF1">
    <property type="entry name" value="LIPASE 5"/>
    <property type="match status" value="1"/>
</dbReference>
<proteinExistence type="predicted"/>
<name>A0A6P2CH48_9NOCA</name>
<dbReference type="PROSITE" id="PS51318">
    <property type="entry name" value="TAT"/>
    <property type="match status" value="1"/>
</dbReference>
<evidence type="ECO:0000313" key="2">
    <source>
        <dbReference type="EMBL" id="TXG92094.1"/>
    </source>
</evidence>
<dbReference type="EMBL" id="QRCM01000001">
    <property type="protein sequence ID" value="TXG92094.1"/>
    <property type="molecule type" value="Genomic_DNA"/>
</dbReference>
<organism evidence="2 3">
    <name type="scientific">Rhodococcus rhodnii</name>
    <dbReference type="NCBI Taxonomy" id="38312"/>
    <lineage>
        <taxon>Bacteria</taxon>
        <taxon>Bacillati</taxon>
        <taxon>Actinomycetota</taxon>
        <taxon>Actinomycetes</taxon>
        <taxon>Mycobacteriales</taxon>
        <taxon>Nocardiaceae</taxon>
        <taxon>Rhodococcus</taxon>
    </lineage>
</organism>
<dbReference type="GO" id="GO:0004806">
    <property type="term" value="F:triacylglycerol lipase activity"/>
    <property type="evidence" value="ECO:0007669"/>
    <property type="project" value="InterPro"/>
</dbReference>
<dbReference type="InterPro" id="IPR005152">
    <property type="entry name" value="Lipase_secreted"/>
</dbReference>
<reference evidence="2 3" key="1">
    <citation type="submission" date="2018-07" db="EMBL/GenBank/DDBJ databases">
        <title>Genome sequence of Rhodococcus rhodnii ATCC 35071 from Rhodnius prolixus.</title>
        <authorList>
            <person name="Patel V."/>
            <person name="Vogel K.J."/>
        </authorList>
    </citation>
    <scope>NUCLEOTIDE SEQUENCE [LARGE SCALE GENOMIC DNA]</scope>
    <source>
        <strain evidence="2 3">ATCC 35071</strain>
    </source>
</reference>
<evidence type="ECO:0000256" key="1">
    <source>
        <dbReference type="SAM" id="SignalP"/>
    </source>
</evidence>
<feature type="signal peptide" evidence="1">
    <location>
        <begin position="1"/>
        <end position="33"/>
    </location>
</feature>
<accession>A0A6P2CH48</accession>
<dbReference type="GO" id="GO:0016042">
    <property type="term" value="P:lipid catabolic process"/>
    <property type="evidence" value="ECO:0007669"/>
    <property type="project" value="InterPro"/>
</dbReference>
<dbReference type="AlphaFoldDB" id="A0A6P2CH48"/>
<dbReference type="Gene3D" id="1.10.260.130">
    <property type="match status" value="1"/>
</dbReference>